<dbReference type="Proteomes" id="UP001597138">
    <property type="component" value="Unassembled WGS sequence"/>
</dbReference>
<accession>A0ABW4HID3</accession>
<protein>
    <recommendedName>
        <fullName evidence="5">WD40-like Beta Propeller Repeat</fullName>
    </recommendedName>
</protein>
<dbReference type="InterPro" id="IPR011659">
    <property type="entry name" value="WD40"/>
</dbReference>
<dbReference type="Pfam" id="PF07676">
    <property type="entry name" value="PD40"/>
    <property type="match status" value="4"/>
</dbReference>
<evidence type="ECO:0008006" key="5">
    <source>
        <dbReference type="Google" id="ProtNLM"/>
    </source>
</evidence>
<comment type="caution">
    <text evidence="3">The sequence shown here is derived from an EMBL/GenBank/DDBJ whole genome shotgun (WGS) entry which is preliminary data.</text>
</comment>
<evidence type="ECO:0000256" key="2">
    <source>
        <dbReference type="SAM" id="SignalP"/>
    </source>
</evidence>
<gene>
    <name evidence="3" type="ORF">ACFSC2_21020</name>
</gene>
<organism evidence="3 4">
    <name type="scientific">Flavobacterium artemisiae</name>
    <dbReference type="NCBI Taxonomy" id="2126556"/>
    <lineage>
        <taxon>Bacteria</taxon>
        <taxon>Pseudomonadati</taxon>
        <taxon>Bacteroidota</taxon>
        <taxon>Flavobacteriia</taxon>
        <taxon>Flavobacteriales</taxon>
        <taxon>Flavobacteriaceae</taxon>
        <taxon>Flavobacterium</taxon>
    </lineage>
</organism>
<dbReference type="RefSeq" id="WP_379813014.1">
    <property type="nucleotide sequence ID" value="NZ_JBHUDZ010000018.1"/>
</dbReference>
<dbReference type="PANTHER" id="PTHR36842">
    <property type="entry name" value="PROTEIN TOLB HOMOLOG"/>
    <property type="match status" value="1"/>
</dbReference>
<reference evidence="4" key="1">
    <citation type="journal article" date="2019" name="Int. J. Syst. Evol. Microbiol.">
        <title>The Global Catalogue of Microorganisms (GCM) 10K type strain sequencing project: providing services to taxonomists for standard genome sequencing and annotation.</title>
        <authorList>
            <consortium name="The Broad Institute Genomics Platform"/>
            <consortium name="The Broad Institute Genome Sequencing Center for Infectious Disease"/>
            <person name="Wu L."/>
            <person name="Ma J."/>
        </authorList>
    </citation>
    <scope>NUCLEOTIDE SEQUENCE [LARGE SCALE GENOMIC DNA]</scope>
    <source>
        <strain evidence="4">CCUG 70865</strain>
    </source>
</reference>
<keyword evidence="4" id="KW-1185">Reference proteome</keyword>
<evidence type="ECO:0000256" key="1">
    <source>
        <dbReference type="ARBA" id="ARBA00009820"/>
    </source>
</evidence>
<evidence type="ECO:0000313" key="4">
    <source>
        <dbReference type="Proteomes" id="UP001597138"/>
    </source>
</evidence>
<dbReference type="EMBL" id="JBHUDZ010000018">
    <property type="protein sequence ID" value="MFD1605231.1"/>
    <property type="molecule type" value="Genomic_DNA"/>
</dbReference>
<feature type="chain" id="PRO_5045143520" description="WD40-like Beta Propeller Repeat" evidence="2">
    <location>
        <begin position="23"/>
        <end position="558"/>
    </location>
</feature>
<comment type="similarity">
    <text evidence="1">Belongs to the TolB family.</text>
</comment>
<proteinExistence type="inferred from homology"/>
<keyword evidence="2" id="KW-0732">Signal</keyword>
<evidence type="ECO:0000313" key="3">
    <source>
        <dbReference type="EMBL" id="MFD1605231.1"/>
    </source>
</evidence>
<feature type="signal peptide" evidence="2">
    <location>
        <begin position="1"/>
        <end position="22"/>
    </location>
</feature>
<name>A0ABW4HID3_9FLAO</name>
<dbReference type="SUPFAM" id="SSF82171">
    <property type="entry name" value="DPP6 N-terminal domain-like"/>
    <property type="match status" value="2"/>
</dbReference>
<dbReference type="InterPro" id="IPR011042">
    <property type="entry name" value="6-blade_b-propeller_TolB-like"/>
</dbReference>
<dbReference type="PANTHER" id="PTHR36842:SF1">
    <property type="entry name" value="PROTEIN TOLB"/>
    <property type="match status" value="1"/>
</dbReference>
<dbReference type="Gene3D" id="2.120.10.30">
    <property type="entry name" value="TolB, C-terminal domain"/>
    <property type="match status" value="2"/>
</dbReference>
<sequence length="558" mass="62955">MRKIKNLFLLNSILIFSTSVNAQLNSEVKLFAPNIISNDKVFGLTISPDGNTAYFVNSFGGRKKLQLMQSEKANGKWQVPKPAFFSDQKFREIDPIVSPDGNSILYNSRKSLQKNATDDKDLDIWMVKRNSGKWGKPFPLDEINSDENETYATIAANGNIYFGLRSDKKGYGGNDIYVSRLVNGKHQRPENLGYPINTKSDEGNSFIAPDESYMIFSSDINTSGFGQSDLYISFNQNGKWCVPVNLGAEINSAQNHFCPTIFNNDTLIFARSQKVGDDMVENIYTAKINISFLKTLMVIQPTPVFDKIFPDGDVYGISFSPDGKYAYTTRSSADRSVCEIYRIEIGVGGSFINPEKMDIWQITPNVSNPVISHDGTFALLRISEPGKNPDLYISKKDTQGHWQKPVLLPESINTEIDQYYPELTAENHLYYSSNGDVFYAEYKNGQWQNPVPVNEFNTKDFSESNIAVSRDGKWLVFLSNRTGIYGAYDLFLSKKTENGWSKPVNLGSKINTNAMEYQPRFSLDNKTLYFTRSVFTDGKRQGKDEVLKVEIGEVLNSF</sequence>